<sequence length="634" mass="69321">MGLEPPETRRTYRLLQEFVNKHGSDHEVIYSVSGWLKNNPQNYCVKLTSSSKLEVQNKNRVFTSPHSSNMLVLRVILPSKQFSLYEAEARRTFKDSCSVQVYSIQACIPKDTAVLWNPEFVQAEELFNQPFDEENCLRDNRFCGVRNSFVKRTTTGKHVSSMPPKPTNSVVAPAVPKPSSAPKGQSSIVRQQDLPEPSDQVKETNIKAEKDNAPVLDKTVNAPSVKEPSVGVHANKTKAQNGKALPSNGASLATMWGRASAKPKARAVTKAKDLPSVAVTADAQICAKEEADADSSDDEKSAHYKRASNGASNRKRRAIFDCSDDDNDDDDFVAIASPEPPKQDARNPVTEAAQDNISEQKKVESKQDTVSDVKGFTKGTDSEFTSECKTGSDNGINGSGITLKEKANDPPIDENKKDLAAETASTSPKRRKVLKTRIDERGREVTEVVWEGEAPASDKAEKNVTTTDATNRPTLPSKPQPAANTDRNSAPSKTAGSKKPAKAAAPKQGKNIMSFFKKARMQIPSAPAMRAYFTWQRRARRVVKHKESVSTTSSVMILSHLSLPQALGSDSHRRAETWRRSLKISAVATTRAFRLRAAFVRASVPNNLPSMAAIAYASRTPLGHGAWHDCATPG</sequence>
<feature type="region of interest" description="Disordered" evidence="5">
    <location>
        <begin position="384"/>
        <end position="509"/>
    </location>
</feature>
<feature type="compositionally biased region" description="Basic and acidic residues" evidence="5">
    <location>
        <begin position="358"/>
        <end position="370"/>
    </location>
</feature>
<reference evidence="6" key="1">
    <citation type="submission" date="2015-06" db="UniProtKB">
        <authorList>
            <consortium name="EnsemblPlants"/>
        </authorList>
    </citation>
    <scope>IDENTIFICATION</scope>
</reference>
<protein>
    <recommendedName>
        <fullName evidence="2">DNA polymerase delta subunit 3</fullName>
    </recommendedName>
</protein>
<evidence type="ECO:0000256" key="5">
    <source>
        <dbReference type="SAM" id="MobiDB-lite"/>
    </source>
</evidence>
<dbReference type="InterPro" id="IPR019038">
    <property type="entry name" value="POLD3"/>
</dbReference>
<dbReference type="GO" id="GO:0006297">
    <property type="term" value="P:nucleotide-excision repair, DNA gap filling"/>
    <property type="evidence" value="ECO:0007669"/>
    <property type="project" value="TreeGrafter"/>
</dbReference>
<evidence type="ECO:0000256" key="3">
    <source>
        <dbReference type="ARBA" id="ARBA00022705"/>
    </source>
</evidence>
<proteinExistence type="predicted"/>
<feature type="compositionally biased region" description="Low complexity" evidence="5">
    <location>
        <begin position="489"/>
        <end position="509"/>
    </location>
</feature>
<evidence type="ECO:0000256" key="4">
    <source>
        <dbReference type="ARBA" id="ARBA00023242"/>
    </source>
</evidence>
<evidence type="ECO:0000313" key="6">
    <source>
        <dbReference type="EnsemblPlants" id="EMT02159"/>
    </source>
</evidence>
<feature type="compositionally biased region" description="Polar residues" evidence="5">
    <location>
        <begin position="463"/>
        <end position="474"/>
    </location>
</feature>
<dbReference type="EnsemblPlants" id="EMT02159">
    <property type="protein sequence ID" value="EMT02159"/>
    <property type="gene ID" value="F775_02317"/>
</dbReference>
<dbReference type="PANTHER" id="PTHR17598">
    <property type="entry name" value="DNA POLYMERASE DELTA SUBUNIT 3"/>
    <property type="match status" value="1"/>
</dbReference>
<feature type="compositionally biased region" description="Basic and acidic residues" evidence="5">
    <location>
        <begin position="436"/>
        <end position="446"/>
    </location>
</feature>
<comment type="subcellular location">
    <subcellularLocation>
        <location evidence="1">Nucleus</location>
    </subcellularLocation>
</comment>
<feature type="compositionally biased region" description="Basic and acidic residues" evidence="5">
    <location>
        <begin position="199"/>
        <end position="212"/>
    </location>
</feature>
<organism evidence="6">
    <name type="scientific">Aegilops tauschii</name>
    <name type="common">Tausch's goatgrass</name>
    <name type="synonym">Aegilops squarrosa</name>
    <dbReference type="NCBI Taxonomy" id="37682"/>
    <lineage>
        <taxon>Eukaryota</taxon>
        <taxon>Viridiplantae</taxon>
        <taxon>Streptophyta</taxon>
        <taxon>Embryophyta</taxon>
        <taxon>Tracheophyta</taxon>
        <taxon>Spermatophyta</taxon>
        <taxon>Magnoliopsida</taxon>
        <taxon>Liliopsida</taxon>
        <taxon>Poales</taxon>
        <taxon>Poaceae</taxon>
        <taxon>BOP clade</taxon>
        <taxon>Pooideae</taxon>
        <taxon>Triticodae</taxon>
        <taxon>Triticeae</taxon>
        <taxon>Triticinae</taxon>
        <taxon>Aegilops</taxon>
    </lineage>
</organism>
<dbReference type="AlphaFoldDB" id="N1QR56"/>
<feature type="compositionally biased region" description="Low complexity" evidence="5">
    <location>
        <begin position="169"/>
        <end position="183"/>
    </location>
</feature>
<feature type="compositionally biased region" description="Polar residues" evidence="5">
    <location>
        <begin position="384"/>
        <end position="400"/>
    </location>
</feature>
<feature type="region of interest" description="Disordered" evidence="5">
    <location>
        <begin position="289"/>
        <end position="370"/>
    </location>
</feature>
<feature type="compositionally biased region" description="Acidic residues" evidence="5">
    <location>
        <begin position="322"/>
        <end position="332"/>
    </location>
</feature>
<dbReference type="Gene3D" id="3.90.1030.20">
    <property type="entry name" value="DNA polymerase delta, p66 (Cdc27) subunit, wHTH domain"/>
    <property type="match status" value="1"/>
</dbReference>
<evidence type="ECO:0000256" key="1">
    <source>
        <dbReference type="ARBA" id="ARBA00004123"/>
    </source>
</evidence>
<dbReference type="GO" id="GO:0003887">
    <property type="term" value="F:DNA-directed DNA polymerase activity"/>
    <property type="evidence" value="ECO:0007669"/>
    <property type="project" value="TreeGrafter"/>
</dbReference>
<dbReference type="Pfam" id="PF09507">
    <property type="entry name" value="CDC27"/>
    <property type="match status" value="1"/>
</dbReference>
<dbReference type="GO" id="GO:0043625">
    <property type="term" value="C:delta DNA polymerase complex"/>
    <property type="evidence" value="ECO:0007669"/>
    <property type="project" value="InterPro"/>
</dbReference>
<feature type="region of interest" description="Disordered" evidence="5">
    <location>
        <begin position="154"/>
        <end position="212"/>
    </location>
</feature>
<accession>N1QR56</accession>
<name>N1QR56_AEGTA</name>
<dbReference type="InterPro" id="IPR041913">
    <property type="entry name" value="POLD3_sf"/>
</dbReference>
<dbReference type="GO" id="GO:1904161">
    <property type="term" value="P:DNA synthesis involved in UV-damage excision repair"/>
    <property type="evidence" value="ECO:0007669"/>
    <property type="project" value="TreeGrafter"/>
</dbReference>
<evidence type="ECO:0000256" key="2">
    <source>
        <dbReference type="ARBA" id="ARBA00017589"/>
    </source>
</evidence>
<dbReference type="GO" id="GO:0006271">
    <property type="term" value="P:DNA strand elongation involved in DNA replication"/>
    <property type="evidence" value="ECO:0007669"/>
    <property type="project" value="TreeGrafter"/>
</dbReference>
<dbReference type="PANTHER" id="PTHR17598:SF13">
    <property type="entry name" value="DNA POLYMERASE DELTA SUBUNIT 3"/>
    <property type="match status" value="1"/>
</dbReference>
<feature type="compositionally biased region" description="Basic and acidic residues" evidence="5">
    <location>
        <begin position="403"/>
        <end position="420"/>
    </location>
</feature>
<keyword evidence="4" id="KW-0539">Nucleus</keyword>
<keyword evidence="3" id="KW-0235">DNA replication</keyword>